<dbReference type="AlphaFoldDB" id="A0A919XRD3"/>
<evidence type="ECO:0000256" key="2">
    <source>
        <dbReference type="ARBA" id="ARBA00022801"/>
    </source>
</evidence>
<keyword evidence="5" id="KW-1185">Reference proteome</keyword>
<sequence>MEQPIFIAITGTWYYFGADFLKPGQIVHLIKEPDNSHDQEAIKVDIVPLGKIGYVANSTHTVPRGCRSAGRIYDTFEHHVCGIVRFVVKDTAIVELVPEIEEMYIIQATKDSTFSTCL</sequence>
<dbReference type="GO" id="GO:0008270">
    <property type="term" value="F:zinc ion binding"/>
    <property type="evidence" value="ECO:0007669"/>
    <property type="project" value="InterPro"/>
</dbReference>
<dbReference type="RefSeq" id="WP_212938900.1">
    <property type="nucleotide sequence ID" value="NZ_BORR01000004.1"/>
</dbReference>
<evidence type="ECO:0000256" key="1">
    <source>
        <dbReference type="ARBA" id="ARBA00022723"/>
    </source>
</evidence>
<dbReference type="Gene3D" id="3.30.70.2330">
    <property type="match status" value="1"/>
</dbReference>
<organism evidence="4 5">
    <name type="scientific">Paenibacillus antibioticophila</name>
    <dbReference type="NCBI Taxonomy" id="1274374"/>
    <lineage>
        <taxon>Bacteria</taxon>
        <taxon>Bacillati</taxon>
        <taxon>Bacillota</taxon>
        <taxon>Bacilli</taxon>
        <taxon>Bacillales</taxon>
        <taxon>Paenibacillaceae</taxon>
        <taxon>Paenibacillus</taxon>
    </lineage>
</organism>
<keyword evidence="2" id="KW-0378">Hydrolase</keyword>
<evidence type="ECO:0000313" key="5">
    <source>
        <dbReference type="Proteomes" id="UP000681162"/>
    </source>
</evidence>
<comment type="caution">
    <text evidence="4">The sequence shown here is derived from an EMBL/GenBank/DDBJ whole genome shotgun (WGS) entry which is preliminary data.</text>
</comment>
<dbReference type="InterPro" id="IPR014905">
    <property type="entry name" value="HIRAN"/>
</dbReference>
<dbReference type="EMBL" id="BORR01000004">
    <property type="protein sequence ID" value="GIO36554.1"/>
    <property type="molecule type" value="Genomic_DNA"/>
</dbReference>
<evidence type="ECO:0000313" key="4">
    <source>
        <dbReference type="EMBL" id="GIO36554.1"/>
    </source>
</evidence>
<accession>A0A919XRD3</accession>
<dbReference type="Pfam" id="PF08797">
    <property type="entry name" value="HIRAN"/>
    <property type="match status" value="1"/>
</dbReference>
<reference evidence="4 5" key="1">
    <citation type="submission" date="2021-03" db="EMBL/GenBank/DDBJ databases">
        <title>Antimicrobial resistance genes in bacteria isolated from Japanese honey, and their potential for conferring macrolide and lincosamide resistance in the American foulbrood pathogen Paenibacillus larvae.</title>
        <authorList>
            <person name="Okamoto M."/>
            <person name="Kumagai M."/>
            <person name="Kanamori H."/>
            <person name="Takamatsu D."/>
        </authorList>
    </citation>
    <scope>NUCLEOTIDE SEQUENCE [LARGE SCALE GENOMIC DNA]</scope>
    <source>
        <strain evidence="4 5">J41TS12</strain>
    </source>
</reference>
<protein>
    <recommendedName>
        <fullName evidence="3">HIRAN domain-containing protein</fullName>
    </recommendedName>
</protein>
<dbReference type="Proteomes" id="UP000681162">
    <property type="component" value="Unassembled WGS sequence"/>
</dbReference>
<keyword evidence="1" id="KW-0479">Metal-binding</keyword>
<feature type="domain" description="HIRAN" evidence="3">
    <location>
        <begin position="5"/>
        <end position="58"/>
    </location>
</feature>
<dbReference type="GO" id="GO:0003676">
    <property type="term" value="F:nucleic acid binding"/>
    <property type="evidence" value="ECO:0007669"/>
    <property type="project" value="InterPro"/>
</dbReference>
<name>A0A919XRD3_9BACL</name>
<gene>
    <name evidence="4" type="ORF">J41TS12_14150</name>
</gene>
<dbReference type="GO" id="GO:0016818">
    <property type="term" value="F:hydrolase activity, acting on acid anhydrides, in phosphorus-containing anhydrides"/>
    <property type="evidence" value="ECO:0007669"/>
    <property type="project" value="InterPro"/>
</dbReference>
<proteinExistence type="predicted"/>
<evidence type="ECO:0000259" key="3">
    <source>
        <dbReference type="Pfam" id="PF08797"/>
    </source>
</evidence>